<feature type="domain" description="BIG2" evidence="5">
    <location>
        <begin position="949"/>
        <end position="1027"/>
    </location>
</feature>
<feature type="repeat" description="Cell wall-binding" evidence="2">
    <location>
        <begin position="2067"/>
        <end position="2086"/>
    </location>
</feature>
<dbReference type="Gene3D" id="2.60.40.10">
    <property type="entry name" value="Immunoglobulins"/>
    <property type="match status" value="1"/>
</dbReference>
<feature type="repeat" description="Cell wall-binding" evidence="2">
    <location>
        <begin position="1987"/>
        <end position="2006"/>
    </location>
</feature>
<dbReference type="STRING" id="1122155.SAMN02745158_04076"/>
<dbReference type="Gene3D" id="2.60.40.1080">
    <property type="match status" value="6"/>
</dbReference>
<dbReference type="RefSeq" id="WP_072854606.1">
    <property type="nucleotide sequence ID" value="NZ_FQVI01000037.1"/>
</dbReference>
<evidence type="ECO:0000313" key="6">
    <source>
        <dbReference type="EMBL" id="SHF52222.1"/>
    </source>
</evidence>
<accession>A0A1M5CCR8</accession>
<dbReference type="SUPFAM" id="SSF49478">
    <property type="entry name" value="Cna protein B-type domain"/>
    <property type="match status" value="1"/>
</dbReference>
<reference evidence="6 7" key="1">
    <citation type="submission" date="2016-11" db="EMBL/GenBank/DDBJ databases">
        <authorList>
            <person name="Jaros S."/>
            <person name="Januszkiewicz K."/>
            <person name="Wedrychowicz H."/>
        </authorList>
    </citation>
    <scope>NUCLEOTIDE SEQUENCE [LARGE SCALE GENOMIC DNA]</scope>
    <source>
        <strain evidence="6 7">DSM 17459</strain>
    </source>
</reference>
<organism evidence="6 7">
    <name type="scientific">Lactonifactor longoviformis DSM 17459</name>
    <dbReference type="NCBI Taxonomy" id="1122155"/>
    <lineage>
        <taxon>Bacteria</taxon>
        <taxon>Bacillati</taxon>
        <taxon>Bacillota</taxon>
        <taxon>Clostridia</taxon>
        <taxon>Eubacteriales</taxon>
        <taxon>Clostridiaceae</taxon>
        <taxon>Lactonifactor</taxon>
    </lineage>
</organism>
<gene>
    <name evidence="6" type="ORF">SAMN02745158_04076</name>
</gene>
<evidence type="ECO:0000256" key="2">
    <source>
        <dbReference type="PROSITE-ProRule" id="PRU00591"/>
    </source>
</evidence>
<dbReference type="PANTHER" id="PTHR23019">
    <property type="entry name" value="NUCLEAR PORE MEMBRANE GLYCOPROTEIN GP210-RELATED"/>
    <property type="match status" value="1"/>
</dbReference>
<dbReference type="InterPro" id="IPR018391">
    <property type="entry name" value="PQQ_b-propeller_rpt"/>
</dbReference>
<dbReference type="OrthoDB" id="1938099at2"/>
<evidence type="ECO:0000256" key="3">
    <source>
        <dbReference type="SAM" id="MobiDB-lite"/>
    </source>
</evidence>
<dbReference type="Gene3D" id="2.10.270.10">
    <property type="entry name" value="Cholin Binding"/>
    <property type="match status" value="2"/>
</dbReference>
<dbReference type="Gene3D" id="2.130.10.10">
    <property type="entry name" value="YVTN repeat-like/Quinoprotein amine dehydrogenase"/>
    <property type="match status" value="2"/>
</dbReference>
<dbReference type="Pfam" id="PF12733">
    <property type="entry name" value="Cadherin-like"/>
    <property type="match status" value="1"/>
</dbReference>
<evidence type="ECO:0000256" key="1">
    <source>
        <dbReference type="ARBA" id="ARBA00022737"/>
    </source>
</evidence>
<feature type="repeat" description="Cell wall-binding" evidence="2">
    <location>
        <begin position="2107"/>
        <end position="2126"/>
    </location>
</feature>
<dbReference type="Pfam" id="PF02368">
    <property type="entry name" value="Big_2"/>
    <property type="match status" value="6"/>
</dbReference>
<sequence length="2205" mass="239185">MKKAKRTIKTRIFAWMLTVLMVLSLVPESAVMAAEADSTVYGGGSQTEPGTDPDAENESGEDDMTQSTIILSAQEGNQYKFLRNSVTIPEGIAKEYGYANADTVEKGQITALDALVYLHTQLYGDEFTKETAENYLQINAEGWITRIYAKDTKYAGFLVNGYPAHNGELGEDGSYAGLVINEAVLSENDVVEFVIFQDEVTSGDYYGWFAADGEKTEEITAEAAGPVSLTLEGYMLAYTGLYEAGSEQQQILPIQGAQIQLIDENGVSTDIENAVTDENGQVTFTAPEAGKYTVSARTTDEMTYPVFSPWCTLTVTEAEEESVPEEEESTQVQPQNRAAAYGLDAQSSSAREILRTNLTDGTVYRGSRTTFDVWAYDEDGNKVEPQVTLNGATVNKTWSDTEKTSFTLRFTKEGENVIVVSVRDELTWQLLEQKTYHVTYKKVEEGGLIGYINFSFEAGSIGMGYLVEPRKVPVYEGENGAQLLARVLEEEGYCFEHTGKLESGFYLSDLRDGCSQKANGTPHLGCQDPDKAKTLNIPGDVTDLVPEYLKSAMEAEGCSTWFDDHDDPGKLSEFDFAQGSGYMYQLNNIFPNVGFSDAYPQDGDTIRVYFQLWYGADVGGNGSMGGGGFGNGDFYPTADKDELTGTMAALNSSVNKEQLLANPAISAAYDKAVETAMTLNASKEEVSQANDTLKKVMETSPATTLTLDQTSMTVPYPQSKQLKVTVGPEGTTTPGIIQWSSSDESVATVEGGKVTAKGAGTATITAVLGELTASCKVTVPAEAMTGISLDKAELTMIKHEKQELKVSYEPAGTTEPRDVLWSSKDEKIAAVDESGEVTATGKGTTTITAKVGAFTAECQVTVSEIPLTGISLNKRELEVLKGSGETLTVKAEPENTTDDATVTWSTDDAKVATVNRYGRVTGIAQGSTTITAKVGDFTETCKVTVKEIPLTGITFGSYTSYSCVKDYQFPKVAKIPANSTDSVIYTYSSSDENIATVDSRGRVYCKTYGQVTITATETNSGYTAQSVMNIVEKVNKTTEITLNKSKLTLGVGKEGSLTAELSPTNATDPIVWTSSDDSVAAVTDGKVTAVAEGTAEITAISGTQQAVCQVKVTQEQPLLEKVQFWSDSRNTNELIPDTAFDPQITTYHVPAGDITSTFVINAELPEGVDATMTAKWKAASNQADKTQVLKSGENKALTNFIKSGLVSPTLTLEVATQEEKITYTFIIDRVATLSSLTGETDHNSLILSPEFEALTKAYDADVLDSDEKATLHLKGYRSDYQITVNEFPVDEQGNAAVALSGDTTTALIKVSAEGAVNSTYKLNLNKKNSVRMTLNLSPEDAVFTLKDSAGSRVAGEDNLYTLMQGAEYTYTAVKTGYISQTGTITADQDETRGIVLEKAPESTLTILPSEWANFRRGQDNMGITPALTPHDSQETEMKWAKTLGSGWSAAPSVQIIVDDSLIVMSNSKIYKLDLKTGEEQASASMAAAINWGYTPPTYADGMLFAPLANGTVQAFNAETLESLWIYRDPYGGQALSPITYSDGYVYTGFWNPNKASNYVCLPITDEDPEASDEAKVPAWTYTCDKGFYWAGAVAVEDTLIFGSDILADGKSKLYAVDKYTGAVKETAELEGDQRSTVSYDSANGKIYFTTKAGYLYGMDVAADGVFDPESLVSCKIGSMSTSTPVVYKGRIYAGFSTGGNFSGEFGVAVVDAATMETVYTVPMKGYPQGSVLLSTAYEGIDGYSYLYMTYNEMSGGITLIKDKPGQTEPIKEELFIPASQYQQYCITSIISGADGTLYYKTDSGNVLAVGMTEIGASRNAAKKELSSYKNPDEYLEGQKTELSEILAKGLEAIDAAQTPEEIESALNDGKSLMDAIMTKAELLVADVTLDKTQITLDKNGTTVLQAVVSPATALNKKVSWKSSNSSVAAVDANGKVTAKGEGKADITVTTEDGGKTAVCRVNVVYSGAWIKNNHGWWYRYIDGTWPAGKWAQIHGKWYVFDKDGYMRTGWIQTTGGWYYCDNSGAMCTGWVRVGSTWYYMSTQGKMQTGWIFLGGKWYYLNGSGAMQTGWYKVGNTWYYSSSSGAMQTGWQKIGGIWYYLRESGAMATGWLLDGKTWYYLNRSGAMQTGWQKIGGIWYYLKESGAMETGWLLDGKTWYYLNGSGAMQTGWQKIGSKWYYLYSSGAMAADTWVGNYYVNSSGVWVK</sequence>
<feature type="domain" description="BIG2" evidence="5">
    <location>
        <begin position="1036"/>
        <end position="1111"/>
    </location>
</feature>
<dbReference type="PROSITE" id="PS51170">
    <property type="entry name" value="CW"/>
    <property type="match status" value="9"/>
</dbReference>
<name>A0A1M5CCR8_9CLOT</name>
<feature type="repeat" description="Cell wall-binding" evidence="2">
    <location>
        <begin position="2167"/>
        <end position="2186"/>
    </location>
</feature>
<evidence type="ECO:0000313" key="7">
    <source>
        <dbReference type="Proteomes" id="UP000184245"/>
    </source>
</evidence>
<dbReference type="SUPFAM" id="SSF49373">
    <property type="entry name" value="Invasin/intimin cell-adhesion fragments"/>
    <property type="match status" value="5"/>
</dbReference>
<dbReference type="SUPFAM" id="SSF69360">
    <property type="entry name" value="Cell wall binding repeat"/>
    <property type="match status" value="2"/>
</dbReference>
<feature type="domain" description="BIG2" evidence="5">
    <location>
        <begin position="701"/>
        <end position="778"/>
    </location>
</feature>
<dbReference type="InterPro" id="IPR003343">
    <property type="entry name" value="Big_2"/>
</dbReference>
<feature type="region of interest" description="Disordered" evidence="3">
    <location>
        <begin position="39"/>
        <end position="64"/>
    </location>
</feature>
<dbReference type="SUPFAM" id="SSF50998">
    <property type="entry name" value="Quinoprotein alcohol dehydrogenase-like"/>
    <property type="match status" value="1"/>
</dbReference>
<feature type="domain" description="BIG2" evidence="5">
    <location>
        <begin position="866"/>
        <end position="944"/>
    </location>
</feature>
<evidence type="ECO:0000256" key="4">
    <source>
        <dbReference type="SAM" id="SignalP"/>
    </source>
</evidence>
<dbReference type="InterPro" id="IPR015943">
    <property type="entry name" value="WD40/YVTN_repeat-like_dom_sf"/>
</dbReference>
<feature type="repeat" description="Cell wall-binding" evidence="2">
    <location>
        <begin position="2087"/>
        <end position="2106"/>
    </location>
</feature>
<feature type="repeat" description="Cell wall-binding" evidence="2">
    <location>
        <begin position="2127"/>
        <end position="2146"/>
    </location>
</feature>
<feature type="compositionally biased region" description="Acidic residues" evidence="3">
    <location>
        <begin position="51"/>
        <end position="64"/>
    </location>
</feature>
<feature type="signal peptide" evidence="4">
    <location>
        <begin position="1"/>
        <end position="33"/>
    </location>
</feature>
<dbReference type="InterPro" id="IPR018337">
    <property type="entry name" value="Cell_wall/Cho-bd_repeat"/>
</dbReference>
<dbReference type="Pfam" id="PF19085">
    <property type="entry name" value="Choline_bind_2"/>
    <property type="match status" value="1"/>
</dbReference>
<evidence type="ECO:0000259" key="5">
    <source>
        <dbReference type="SMART" id="SM00635"/>
    </source>
</evidence>
<dbReference type="Pfam" id="PF19127">
    <property type="entry name" value="Choline_bind_3"/>
    <property type="match status" value="4"/>
</dbReference>
<keyword evidence="4" id="KW-0732">Signal</keyword>
<keyword evidence="7" id="KW-1185">Reference proteome</keyword>
<dbReference type="SMART" id="SM00635">
    <property type="entry name" value="BID_2"/>
    <property type="match status" value="6"/>
</dbReference>
<dbReference type="InterPro" id="IPR025883">
    <property type="entry name" value="Cadherin-like_domain"/>
</dbReference>
<dbReference type="Proteomes" id="UP000184245">
    <property type="component" value="Unassembled WGS sequence"/>
</dbReference>
<dbReference type="InterPro" id="IPR013783">
    <property type="entry name" value="Ig-like_fold"/>
</dbReference>
<feature type="domain" description="BIG2" evidence="5">
    <location>
        <begin position="783"/>
        <end position="861"/>
    </location>
</feature>
<dbReference type="InterPro" id="IPR008964">
    <property type="entry name" value="Invasin/intimin_cell_adhesion"/>
</dbReference>
<dbReference type="InterPro" id="IPR011047">
    <property type="entry name" value="Quinoprotein_ADH-like_sf"/>
</dbReference>
<feature type="repeat" description="Cell wall-binding" evidence="2">
    <location>
        <begin position="2147"/>
        <end position="2166"/>
    </location>
</feature>
<dbReference type="SMART" id="SM00564">
    <property type="entry name" value="PQQ"/>
    <property type="match status" value="3"/>
</dbReference>
<keyword evidence="1" id="KW-0677">Repeat</keyword>
<protein>
    <submittedName>
        <fullName evidence="6">Glucan-binding domain-containing protein (YG repeat)</fullName>
    </submittedName>
</protein>
<feature type="repeat" description="Cell wall-binding" evidence="2">
    <location>
        <begin position="2007"/>
        <end position="2026"/>
    </location>
</feature>
<feature type="repeat" description="Cell wall-binding" evidence="2">
    <location>
        <begin position="2047"/>
        <end position="2066"/>
    </location>
</feature>
<dbReference type="EMBL" id="FQVI01000037">
    <property type="protein sequence ID" value="SHF52222.1"/>
    <property type="molecule type" value="Genomic_DNA"/>
</dbReference>
<dbReference type="InterPro" id="IPR045197">
    <property type="entry name" value="NUP210-like"/>
</dbReference>
<proteinExistence type="predicted"/>
<feature type="chain" id="PRO_5012657539" evidence="4">
    <location>
        <begin position="34"/>
        <end position="2205"/>
    </location>
</feature>
<dbReference type="PANTHER" id="PTHR23019:SF0">
    <property type="entry name" value="NUCLEAR PORE MEMBRANE GLYCOPROTEIN 210"/>
    <property type="match status" value="1"/>
</dbReference>
<feature type="domain" description="BIG2" evidence="5">
    <location>
        <begin position="1883"/>
        <end position="1960"/>
    </location>
</feature>